<dbReference type="PATRIC" id="fig|1150600.3.peg.2929"/>
<dbReference type="eggNOG" id="COG2771">
    <property type="taxonomic scope" value="Bacteria"/>
</dbReference>
<evidence type="ECO:0000259" key="3">
    <source>
        <dbReference type="SMART" id="SM00421"/>
    </source>
</evidence>
<keyword evidence="1" id="KW-0175">Coiled coil</keyword>
<protein>
    <recommendedName>
        <fullName evidence="3">HTH luxR-type domain-containing protein</fullName>
    </recommendedName>
</protein>
<evidence type="ECO:0000313" key="4">
    <source>
        <dbReference type="EMBL" id="EOR93822.1"/>
    </source>
</evidence>
<accession>R9GPQ0</accession>
<dbReference type="Pfam" id="PF07495">
    <property type="entry name" value="Y_Y_Y"/>
    <property type="match status" value="1"/>
</dbReference>
<keyword evidence="2" id="KW-0472">Membrane</keyword>
<name>R9GPQ0_9SPHI</name>
<dbReference type="OrthoDB" id="9809670at2"/>
<comment type="caution">
    <text evidence="4">The sequence shown here is derived from an EMBL/GenBank/DDBJ whole genome shotgun (WGS) entry which is preliminary data.</text>
</comment>
<dbReference type="GO" id="GO:0003677">
    <property type="term" value="F:DNA binding"/>
    <property type="evidence" value="ECO:0007669"/>
    <property type="project" value="InterPro"/>
</dbReference>
<dbReference type="eggNOG" id="COG3292">
    <property type="taxonomic scope" value="Bacteria"/>
</dbReference>
<dbReference type="SUPFAM" id="SSF46894">
    <property type="entry name" value="C-terminal effector domain of the bipartite response regulators"/>
    <property type="match status" value="1"/>
</dbReference>
<organism evidence="4 5">
    <name type="scientific">Arcticibacter svalbardensis MN12-7</name>
    <dbReference type="NCBI Taxonomy" id="1150600"/>
    <lineage>
        <taxon>Bacteria</taxon>
        <taxon>Pseudomonadati</taxon>
        <taxon>Bacteroidota</taxon>
        <taxon>Sphingobacteriia</taxon>
        <taxon>Sphingobacteriales</taxon>
        <taxon>Sphingobacteriaceae</taxon>
        <taxon>Arcticibacter</taxon>
    </lineage>
</organism>
<dbReference type="SUPFAM" id="SSF63829">
    <property type="entry name" value="Calcium-dependent phosphotriesterase"/>
    <property type="match status" value="1"/>
</dbReference>
<dbReference type="InterPro" id="IPR015943">
    <property type="entry name" value="WD40/YVTN_repeat-like_dom_sf"/>
</dbReference>
<dbReference type="RefSeq" id="WP_016196190.1">
    <property type="nucleotide sequence ID" value="NZ_AQPN01000103.1"/>
</dbReference>
<reference evidence="4 5" key="1">
    <citation type="journal article" date="2013" name="Genome Announc.">
        <title>Draft Genome Sequence of Arcticibacter svalbardensis Strain MN12-7T, a Member of the Family Sphingobacteriaceae Isolated from an Arctic Soil Sample.</title>
        <authorList>
            <person name="Shivaji S."/>
            <person name="Ara S."/>
            <person name="Prasad S."/>
            <person name="Manasa B.P."/>
            <person name="Begum Z."/>
            <person name="Singh A."/>
            <person name="Kumar Pinnaka A."/>
        </authorList>
    </citation>
    <scope>NUCLEOTIDE SEQUENCE [LARGE SCALE GENOMIC DNA]</scope>
    <source>
        <strain evidence="4 5">MN12-7</strain>
    </source>
</reference>
<feature type="transmembrane region" description="Helical" evidence="2">
    <location>
        <begin position="760"/>
        <end position="777"/>
    </location>
</feature>
<feature type="coiled-coil region" evidence="1">
    <location>
        <begin position="793"/>
        <end position="825"/>
    </location>
</feature>
<evidence type="ECO:0000313" key="5">
    <source>
        <dbReference type="Proteomes" id="UP000014174"/>
    </source>
</evidence>
<dbReference type="AlphaFoldDB" id="R9GPQ0"/>
<dbReference type="Gene3D" id="2.130.10.10">
    <property type="entry name" value="YVTN repeat-like/Quinoprotein amine dehydrogenase"/>
    <property type="match status" value="2"/>
</dbReference>
<keyword evidence="5" id="KW-1185">Reference proteome</keyword>
<feature type="domain" description="HTH luxR-type" evidence="3">
    <location>
        <begin position="900"/>
        <end position="957"/>
    </location>
</feature>
<proteinExistence type="predicted"/>
<evidence type="ECO:0000256" key="1">
    <source>
        <dbReference type="SAM" id="Coils"/>
    </source>
</evidence>
<gene>
    <name evidence="4" type="ORF">ADIARSV_2959</name>
</gene>
<dbReference type="InterPro" id="IPR013783">
    <property type="entry name" value="Ig-like_fold"/>
</dbReference>
<keyword evidence="2" id="KW-1133">Transmembrane helix</keyword>
<dbReference type="EMBL" id="AQPN01000103">
    <property type="protein sequence ID" value="EOR93822.1"/>
    <property type="molecule type" value="Genomic_DNA"/>
</dbReference>
<dbReference type="Gene3D" id="2.60.40.10">
    <property type="entry name" value="Immunoglobulins"/>
    <property type="match status" value="1"/>
</dbReference>
<evidence type="ECO:0000256" key="2">
    <source>
        <dbReference type="SAM" id="Phobius"/>
    </source>
</evidence>
<dbReference type="InterPro" id="IPR036388">
    <property type="entry name" value="WH-like_DNA-bd_sf"/>
</dbReference>
<dbReference type="InterPro" id="IPR000792">
    <property type="entry name" value="Tscrpt_reg_LuxR_C"/>
</dbReference>
<dbReference type="Gene3D" id="1.10.10.10">
    <property type="entry name" value="Winged helix-like DNA-binding domain superfamily/Winged helix DNA-binding domain"/>
    <property type="match status" value="1"/>
</dbReference>
<dbReference type="InterPro" id="IPR011123">
    <property type="entry name" value="Y_Y_Y"/>
</dbReference>
<dbReference type="STRING" id="1150600.ADIARSV_2959"/>
<dbReference type="GO" id="GO:0006355">
    <property type="term" value="P:regulation of DNA-templated transcription"/>
    <property type="evidence" value="ECO:0007669"/>
    <property type="project" value="InterPro"/>
</dbReference>
<keyword evidence="2" id="KW-0812">Transmembrane</keyword>
<dbReference type="SMART" id="SM00421">
    <property type="entry name" value="HTH_LUXR"/>
    <property type="match status" value="1"/>
</dbReference>
<sequence length="964" mass="111365">MRHIYLIIIIFSFSKLYAQNSIGIPQINTYSNLDYKGGTQNWDIDQDKNGILYFANNEGLLSFDGRHWKLYALPHRTIVRSVKIDASGKIFVGAQDELGYFFPDQSGSLKFHSLKNRIPAKDRQFSDVWEIVIIKNEVFFRTTDKIFHLRDGSIKVYKPESSWQFIGQVNGKLYAQDMAKGLVVFENNNWKSTVFKANPIHDYITSILNYSADTLLVTTLKSGLYLMGKNFFIRKQSLYNLAFKSNRIYKAITVNNNWYAVATSAAGCYIMDKKGEIIQQFSSAEGLYKNNLRSIFMDKNRNLWLGLDDGINFIAFNNAIKYIYPDKEKQTSSYCSLIFENSLYVGTSNGLFYNDLQSNNKDLSFSRQDFKQVGNTTGQVWSMTEINNKLLMGHEDGAFVIENNSAKQLYESPGTWLFEPLSSSRPSSSIIAGTYTGLQSIDYSNNQFINKGQVKGLNEPLRFLIAYKGVLWASHPYRGVYRMKLSSDRKRISETKLFTDKDGLPSSLGNYAAKIKNRIVIATTKGIYEFNDKTQRFAPSSFLGPILKDNVYHYLKEDKVGNIWFISYKRAGVLDFKKPSGNKNYTIVFFPELNAQVLAGFENIYPFDEENVFIGSTRGLIHINYKKYIQNIKPINVTLSLIKVSGKKDSIIYGGYFLADNKIQSQQNTKESVELTHDNNSLHLEYSSTLYEQQNNIEFSYQLSGFDHDWSEWSSKSEKDYTNLPRGNYIFKVKARNNLGNESRTVTYSFSILPAWYESYWVYLCYFLVVAGIIYLLSQWQKRKHAKEQEYIKYQYQVEIERNENEIVRLKNEKLESEVNFKNKELATTSMHLIQNNKLISKIKEELAPLLRDEENGAEELKKVIRLLNEAEKSTADWEQFAIHFDHVHSNFISKLKARFPNLSSNDLKLCAYLKINLSSKEMAQLLSITIRAVEVSRYRLRKKLQISSDINLFDYLIQVTSQN</sequence>
<dbReference type="InterPro" id="IPR016032">
    <property type="entry name" value="Sig_transdc_resp-reg_C-effctor"/>
</dbReference>
<dbReference type="Proteomes" id="UP000014174">
    <property type="component" value="Unassembled WGS sequence"/>
</dbReference>